<comment type="caution">
    <text evidence="2">The sequence shown here is derived from an EMBL/GenBank/DDBJ whole genome shotgun (WGS) entry which is preliminary data.</text>
</comment>
<organism evidence="2">
    <name type="scientific">candidate division WOR-3 bacterium</name>
    <dbReference type="NCBI Taxonomy" id="2052148"/>
    <lineage>
        <taxon>Bacteria</taxon>
        <taxon>Bacteria division WOR-3</taxon>
    </lineage>
</organism>
<sequence>MRINVLRVFILLFFLAGCEQWNPFAKLRGPEYFPLLGQWTYQMYEVRSPNFRWPFSRVQEQRERMSYENNSGREIEIEVIRTLNFYPGASGSWYTYFYVDASGVYEYSGFEFYPTLLFPVEPGKGWVVEQVTLMDGYGFPVDTRLEAQTSLDSVDVPAGEFEAVKVELNFYDYTYWLAYKQKRLYWKLVRWFAEGYGIVREYDDYIPKYKDLESVNFFEETGGGK</sequence>
<proteinExistence type="predicted"/>
<reference evidence="2" key="1">
    <citation type="journal article" date="2020" name="mSystems">
        <title>Genome- and Community-Level Interaction Insights into Carbon Utilization and Element Cycling Functions of Hydrothermarchaeota in Hydrothermal Sediment.</title>
        <authorList>
            <person name="Zhou Z."/>
            <person name="Liu Y."/>
            <person name="Xu W."/>
            <person name="Pan J."/>
            <person name="Luo Z.H."/>
            <person name="Li M."/>
        </authorList>
    </citation>
    <scope>NUCLEOTIDE SEQUENCE [LARGE SCALE GENOMIC DNA]</scope>
    <source>
        <strain evidence="1">SpSt-265</strain>
        <strain evidence="2">SpSt-465</strain>
    </source>
</reference>
<accession>A0A7C3EU47</accession>
<name>A0A7C3EU47_UNCW3</name>
<evidence type="ECO:0000313" key="2">
    <source>
        <dbReference type="EMBL" id="HFJ53252.1"/>
    </source>
</evidence>
<dbReference type="EMBL" id="DSTU01000002">
    <property type="protein sequence ID" value="HFJ53252.1"/>
    <property type="molecule type" value="Genomic_DNA"/>
</dbReference>
<evidence type="ECO:0000313" key="1">
    <source>
        <dbReference type="EMBL" id="HEA87445.1"/>
    </source>
</evidence>
<evidence type="ECO:0008006" key="3">
    <source>
        <dbReference type="Google" id="ProtNLM"/>
    </source>
</evidence>
<dbReference type="AlphaFoldDB" id="A0A7C3EU47"/>
<dbReference type="Gene3D" id="2.40.360.20">
    <property type="match status" value="1"/>
</dbReference>
<protein>
    <recommendedName>
        <fullName evidence="3">Lipoprotein</fullName>
    </recommendedName>
</protein>
<dbReference type="PROSITE" id="PS51257">
    <property type="entry name" value="PROKAR_LIPOPROTEIN"/>
    <property type="match status" value="1"/>
</dbReference>
<dbReference type="EMBL" id="DSLG01000006">
    <property type="protein sequence ID" value="HEA87445.1"/>
    <property type="molecule type" value="Genomic_DNA"/>
</dbReference>
<gene>
    <name evidence="1" type="ORF">ENP94_05475</name>
    <name evidence="2" type="ORF">ENS16_00980</name>
</gene>